<keyword evidence="9" id="KW-1185">Reference proteome</keyword>
<keyword evidence="5" id="KW-0206">Cytoskeleton</keyword>
<feature type="compositionally biased region" description="Basic and acidic residues" evidence="6">
    <location>
        <begin position="401"/>
        <end position="425"/>
    </location>
</feature>
<keyword evidence="3" id="KW-0963">Cytoplasm</keyword>
<feature type="compositionally biased region" description="Low complexity" evidence="6">
    <location>
        <begin position="303"/>
        <end position="314"/>
    </location>
</feature>
<feature type="region of interest" description="Disordered" evidence="6">
    <location>
        <begin position="453"/>
        <end position="481"/>
    </location>
</feature>
<comment type="subcellular location">
    <subcellularLocation>
        <location evidence="1">Cytoplasm</location>
        <location evidence="1">Cytoskeleton</location>
    </subcellularLocation>
</comment>
<sequence>MASSKEFKIKAMGSSNPALEVSVSFGRFENDSLSWEKWSTFSPNKYLEEVEKCATPGSVAQKKAYFEEHYKKIAARKAELLAQERSDERDPTRKSEGDEGDKQEICLLSEVNDVQETEIATKCQDSWVEELNERINGMVENEEKQETMGSLVKVPVLNEPEETSPEEKAFLVKKEMETPSKGSQDVVELSSRSENAVETTPEIKDKNLKLGQSAKSHKITALNKERNDSRMKKKPASPVTLTPQLSTSRASKTTLTPITMSASRSQSKRGTALSYSSTKIKNSSVVQSKKVAPRSLHMSLRVDPSSPDPASLPATRKSLFMEKMGDKDIVKRAFKTFQSNNNRLKPSCQEQSAAAKPAPAKGRESRVPTLTTPQKENGGSSKVGSMEKKNAKAAPSYSGLKSDERAEWKKEFSKKPEGKSNDGEAVRRYLQTKAKDNRDAEIRKLRQSLNFKATPLPGFYHGQRTSKSPLDKIGSKSDIHR</sequence>
<evidence type="ECO:0000256" key="1">
    <source>
        <dbReference type="ARBA" id="ARBA00004245"/>
    </source>
</evidence>
<reference evidence="8" key="1">
    <citation type="submission" date="2019-09" db="EMBL/GenBank/DDBJ databases">
        <title>Draft genome information of white flower Hibiscus syriacus.</title>
        <authorList>
            <person name="Kim Y.-M."/>
        </authorList>
    </citation>
    <scope>NUCLEOTIDE SEQUENCE [LARGE SCALE GENOMIC DNA]</scope>
    <source>
        <strain evidence="8">YM2019G1</strain>
    </source>
</reference>
<evidence type="ECO:0000256" key="4">
    <source>
        <dbReference type="ARBA" id="ARBA00022701"/>
    </source>
</evidence>
<evidence type="ECO:0000259" key="7">
    <source>
        <dbReference type="Pfam" id="PF06886"/>
    </source>
</evidence>
<comment type="caution">
    <text evidence="8">The sequence shown here is derived from an EMBL/GenBank/DDBJ whole genome shotgun (WGS) entry which is preliminary data.</text>
</comment>
<evidence type="ECO:0000313" key="8">
    <source>
        <dbReference type="EMBL" id="KAE8722652.1"/>
    </source>
</evidence>
<feature type="domain" description="TPX2 C-terminal" evidence="7">
    <location>
        <begin position="400"/>
        <end position="468"/>
    </location>
</feature>
<feature type="region of interest" description="Disordered" evidence="6">
    <location>
        <begin position="139"/>
        <end position="316"/>
    </location>
</feature>
<feature type="compositionally biased region" description="Basic and acidic residues" evidence="6">
    <location>
        <begin position="80"/>
        <end position="104"/>
    </location>
</feature>
<accession>A0A6A3C651</accession>
<evidence type="ECO:0000313" key="9">
    <source>
        <dbReference type="Proteomes" id="UP000436088"/>
    </source>
</evidence>
<keyword evidence="4" id="KW-0493">Microtubule</keyword>
<dbReference type="AlphaFoldDB" id="A0A6A3C651"/>
<name>A0A6A3C651_HIBSY</name>
<proteinExistence type="inferred from homology"/>
<feature type="region of interest" description="Disordered" evidence="6">
    <location>
        <begin position="337"/>
        <end position="425"/>
    </location>
</feature>
<evidence type="ECO:0000256" key="6">
    <source>
        <dbReference type="SAM" id="MobiDB-lite"/>
    </source>
</evidence>
<dbReference type="Pfam" id="PF06886">
    <property type="entry name" value="TPX2"/>
    <property type="match status" value="1"/>
</dbReference>
<feature type="region of interest" description="Disordered" evidence="6">
    <location>
        <begin position="80"/>
        <end position="105"/>
    </location>
</feature>
<feature type="compositionally biased region" description="Basic and acidic residues" evidence="6">
    <location>
        <begin position="165"/>
        <end position="178"/>
    </location>
</feature>
<dbReference type="EMBL" id="VEPZ02000559">
    <property type="protein sequence ID" value="KAE8722652.1"/>
    <property type="molecule type" value="Genomic_DNA"/>
</dbReference>
<dbReference type="PANTHER" id="PTHR47286">
    <property type="entry name" value="F3I6.9 PROTEIN"/>
    <property type="match status" value="1"/>
</dbReference>
<organism evidence="8 9">
    <name type="scientific">Hibiscus syriacus</name>
    <name type="common">Rose of Sharon</name>
    <dbReference type="NCBI Taxonomy" id="106335"/>
    <lineage>
        <taxon>Eukaryota</taxon>
        <taxon>Viridiplantae</taxon>
        <taxon>Streptophyta</taxon>
        <taxon>Embryophyta</taxon>
        <taxon>Tracheophyta</taxon>
        <taxon>Spermatophyta</taxon>
        <taxon>Magnoliopsida</taxon>
        <taxon>eudicotyledons</taxon>
        <taxon>Gunneridae</taxon>
        <taxon>Pentapetalae</taxon>
        <taxon>rosids</taxon>
        <taxon>malvids</taxon>
        <taxon>Malvales</taxon>
        <taxon>Malvaceae</taxon>
        <taxon>Malvoideae</taxon>
        <taxon>Hibiscus</taxon>
    </lineage>
</organism>
<dbReference type="Proteomes" id="UP000436088">
    <property type="component" value="Unassembled WGS sequence"/>
</dbReference>
<evidence type="ECO:0000256" key="3">
    <source>
        <dbReference type="ARBA" id="ARBA00022490"/>
    </source>
</evidence>
<dbReference type="PANTHER" id="PTHR47286:SF2">
    <property type="entry name" value="F3I6.9 PROTEIN"/>
    <property type="match status" value="1"/>
</dbReference>
<evidence type="ECO:0000256" key="5">
    <source>
        <dbReference type="ARBA" id="ARBA00023212"/>
    </source>
</evidence>
<dbReference type="GO" id="GO:0005874">
    <property type="term" value="C:microtubule"/>
    <property type="evidence" value="ECO:0007669"/>
    <property type="project" value="UniProtKB-KW"/>
</dbReference>
<evidence type="ECO:0000256" key="2">
    <source>
        <dbReference type="ARBA" id="ARBA00005885"/>
    </source>
</evidence>
<protein>
    <submittedName>
        <fullName evidence="8">Formin-like protein 8</fullName>
    </submittedName>
</protein>
<comment type="similarity">
    <text evidence="2">Belongs to the TPX2 family.</text>
</comment>
<dbReference type="InterPro" id="IPR027329">
    <property type="entry name" value="TPX2_C"/>
</dbReference>
<gene>
    <name evidence="8" type="ORF">F3Y22_tig00013808pilonHSYRG00094</name>
</gene>
<feature type="compositionally biased region" description="Polar residues" evidence="6">
    <location>
        <begin position="368"/>
        <end position="383"/>
    </location>
</feature>
<feature type="compositionally biased region" description="Polar residues" evidence="6">
    <location>
        <begin position="239"/>
        <end position="287"/>
    </location>
</feature>
<feature type="compositionally biased region" description="Polar residues" evidence="6">
    <location>
        <begin position="337"/>
        <end position="352"/>
    </location>
</feature>
<feature type="compositionally biased region" description="Basic and acidic residues" evidence="6">
    <location>
        <begin position="469"/>
        <end position="481"/>
    </location>
</feature>